<dbReference type="EMBL" id="FOAN01000007">
    <property type="protein sequence ID" value="SEM09048.1"/>
    <property type="molecule type" value="Genomic_DNA"/>
</dbReference>
<accession>A0A1H7VJR7</accession>
<gene>
    <name evidence="3" type="ORF">SAMN04515666_107121</name>
</gene>
<dbReference type="STRING" id="1036779.SAMN04515666_107121"/>
<dbReference type="Gene3D" id="3.40.50.1820">
    <property type="entry name" value="alpha/beta hydrolase"/>
    <property type="match status" value="1"/>
</dbReference>
<dbReference type="AlphaFoldDB" id="A0A1H7VJR7"/>
<dbReference type="PANTHER" id="PTHR12277">
    <property type="entry name" value="ALPHA/BETA HYDROLASE DOMAIN-CONTAINING PROTEIN"/>
    <property type="match status" value="1"/>
</dbReference>
<evidence type="ECO:0000313" key="4">
    <source>
        <dbReference type="Proteomes" id="UP000199664"/>
    </source>
</evidence>
<dbReference type="OrthoDB" id="9798884at2"/>
<organism evidence="3 4">
    <name type="scientific">Bosea lupini</name>
    <dbReference type="NCBI Taxonomy" id="1036779"/>
    <lineage>
        <taxon>Bacteria</taxon>
        <taxon>Pseudomonadati</taxon>
        <taxon>Pseudomonadota</taxon>
        <taxon>Alphaproteobacteria</taxon>
        <taxon>Hyphomicrobiales</taxon>
        <taxon>Boseaceae</taxon>
        <taxon>Bosea</taxon>
    </lineage>
</organism>
<dbReference type="InterPro" id="IPR022742">
    <property type="entry name" value="Hydrolase_4"/>
</dbReference>
<keyword evidence="1" id="KW-0812">Transmembrane</keyword>
<sequence>MRRILKLLAIGAVCAYGAVLALLYVKQREMMYPRNPARVEIASADLPGVEETVLTAADGEKLVAWVVPPREGKPVLLFFHGNAGNFGRPSRQARFRALTQDGTGLFAVNYRGYGGSTGSPTEDGLAQDARAAYASAVTRFGAERLIGYGESLGTGVVVKLAAEVPLKAVILEAPYLSTAAVAQQLYPYVPVGLFMHDQFRSDEAIGKVKAPVLVLHGQRDGVIPFSQGEALFALANLPKRFIRFPEGNHGNLPTHGSVQEIRRFLADLGTSRLAGSETVTAAAQSARLS</sequence>
<reference evidence="4" key="1">
    <citation type="submission" date="2016-10" db="EMBL/GenBank/DDBJ databases">
        <authorList>
            <person name="Varghese N."/>
            <person name="Submissions S."/>
        </authorList>
    </citation>
    <scope>NUCLEOTIDE SEQUENCE [LARGE SCALE GENOMIC DNA]</scope>
    <source>
        <strain evidence="4">LMG 26383,CCUG 61248,R- 45681</strain>
    </source>
</reference>
<dbReference type="InterPro" id="IPR029058">
    <property type="entry name" value="AB_hydrolase_fold"/>
</dbReference>
<keyword evidence="1" id="KW-0472">Membrane</keyword>
<evidence type="ECO:0000313" key="3">
    <source>
        <dbReference type="EMBL" id="SEM09048.1"/>
    </source>
</evidence>
<protein>
    <recommendedName>
        <fullName evidence="2">Serine aminopeptidase S33 domain-containing protein</fullName>
    </recommendedName>
</protein>
<evidence type="ECO:0000259" key="2">
    <source>
        <dbReference type="Pfam" id="PF12146"/>
    </source>
</evidence>
<proteinExistence type="predicted"/>
<dbReference type="PANTHER" id="PTHR12277:SF81">
    <property type="entry name" value="PROTEIN ABHD13"/>
    <property type="match status" value="1"/>
</dbReference>
<dbReference type="RefSeq" id="WP_091838775.1">
    <property type="nucleotide sequence ID" value="NZ_FOAN01000007.1"/>
</dbReference>
<evidence type="ECO:0000256" key="1">
    <source>
        <dbReference type="SAM" id="Phobius"/>
    </source>
</evidence>
<dbReference type="Pfam" id="PF12146">
    <property type="entry name" value="Hydrolase_4"/>
    <property type="match status" value="1"/>
</dbReference>
<feature type="domain" description="Serine aminopeptidase S33" evidence="2">
    <location>
        <begin position="73"/>
        <end position="179"/>
    </location>
</feature>
<dbReference type="Proteomes" id="UP000199664">
    <property type="component" value="Unassembled WGS sequence"/>
</dbReference>
<name>A0A1H7VJR7_9HYPH</name>
<keyword evidence="4" id="KW-1185">Reference proteome</keyword>
<keyword evidence="1" id="KW-1133">Transmembrane helix</keyword>
<dbReference type="SUPFAM" id="SSF53474">
    <property type="entry name" value="alpha/beta-Hydrolases"/>
    <property type="match status" value="1"/>
</dbReference>
<feature type="transmembrane region" description="Helical" evidence="1">
    <location>
        <begin position="7"/>
        <end position="25"/>
    </location>
</feature>